<evidence type="ECO:0000256" key="2">
    <source>
        <dbReference type="ARBA" id="ARBA00022763"/>
    </source>
</evidence>
<gene>
    <name evidence="4" type="ORF">CWE11_09815</name>
</gene>
<dbReference type="Pfam" id="PF00817">
    <property type="entry name" value="IMS"/>
    <property type="match status" value="1"/>
</dbReference>
<dbReference type="GO" id="GO:0006281">
    <property type="term" value="P:DNA repair"/>
    <property type="evidence" value="ECO:0007669"/>
    <property type="project" value="InterPro"/>
</dbReference>
<dbReference type="InterPro" id="IPR050356">
    <property type="entry name" value="SulA_CellDiv_inhibitor"/>
</dbReference>
<keyword evidence="5" id="KW-1185">Reference proteome</keyword>
<feature type="domain" description="UmuC" evidence="3">
    <location>
        <begin position="6"/>
        <end position="148"/>
    </location>
</feature>
<dbReference type="InterPro" id="IPR043128">
    <property type="entry name" value="Rev_trsase/Diguanyl_cyclase"/>
</dbReference>
<comment type="caution">
    <text evidence="4">The sequence shown here is derived from an EMBL/GenBank/DDBJ whole genome shotgun (WGS) entry which is preliminary data.</text>
</comment>
<dbReference type="EMBL" id="PIPM01000011">
    <property type="protein sequence ID" value="RUO29534.1"/>
    <property type="molecule type" value="Genomic_DNA"/>
</dbReference>
<proteinExistence type="inferred from homology"/>
<comment type="similarity">
    <text evidence="1">Belongs to the DNA polymerase type-Y family.</text>
</comment>
<dbReference type="Proteomes" id="UP000288405">
    <property type="component" value="Unassembled WGS sequence"/>
</dbReference>
<dbReference type="PANTHER" id="PTHR35369">
    <property type="entry name" value="BLR3025 PROTEIN-RELATED"/>
    <property type="match status" value="1"/>
</dbReference>
<protein>
    <recommendedName>
        <fullName evidence="3">UmuC domain-containing protein</fullName>
    </recommendedName>
</protein>
<evidence type="ECO:0000313" key="5">
    <source>
        <dbReference type="Proteomes" id="UP000288405"/>
    </source>
</evidence>
<organism evidence="4 5">
    <name type="scientific">Aliidiomarina sanyensis</name>
    <dbReference type="NCBI Taxonomy" id="1249555"/>
    <lineage>
        <taxon>Bacteria</taxon>
        <taxon>Pseudomonadati</taxon>
        <taxon>Pseudomonadota</taxon>
        <taxon>Gammaproteobacteria</taxon>
        <taxon>Alteromonadales</taxon>
        <taxon>Idiomarinaceae</taxon>
        <taxon>Aliidiomarina</taxon>
    </lineage>
</organism>
<sequence>MWMYLDFPTLLLDRMQVLQPELKEKPVVLFHEQEQRVLQMNGPAEALGIQSGMSLSDAWLLSDALYTLRWREARQRHVLQQVATDLYQVFAVISLDPPAGLWLDLTPMQKLYPDPQQHCVQLQQQLSPWGVRYHAGLGSTPLQAKMLAQSGVSTVGDIPVVYLPCSPVLHEKLSRMGLHTLGALQAVPRALAGRRLGKELVLLLARVQGEQIEKLHFFRPPEWFFQRLELLAEASSWQALRFPLNRLLQDLEYFLESRQQETRQLKLCFHHRDMEPTVLDLGFAHGSYQAQELAQFCQLKMENCQLNAPVLEISIQARQLAPRTTGQTDLLRGPGRQNKSLPRLLNELQLRLGQQRVWGIQNQAEWLPEAAWKRVPAGQVIGVAQTEQRPLWLLPDPCPIDIREWQLLKGPERLSTPWWSQEVAEIYDRDYWYARHQKGQPGWVFYDYRQGCWWLHGWFS</sequence>
<dbReference type="PANTHER" id="PTHR35369:SF2">
    <property type="entry name" value="BLR3025 PROTEIN"/>
    <property type="match status" value="1"/>
</dbReference>
<accession>A0A432WBT1</accession>
<dbReference type="Gene3D" id="3.30.70.270">
    <property type="match status" value="1"/>
</dbReference>
<dbReference type="InterPro" id="IPR001126">
    <property type="entry name" value="UmuC"/>
</dbReference>
<name>A0A432WBT1_9GAMM</name>
<evidence type="ECO:0000256" key="1">
    <source>
        <dbReference type="ARBA" id="ARBA00010945"/>
    </source>
</evidence>
<evidence type="ECO:0000313" key="4">
    <source>
        <dbReference type="EMBL" id="RUO29534.1"/>
    </source>
</evidence>
<reference evidence="4 5" key="1">
    <citation type="journal article" date="2011" name="Front. Microbiol.">
        <title>Genomic signatures of strain selection and enhancement in Bacillus atrophaeus var. globigii, a historical biowarfare simulant.</title>
        <authorList>
            <person name="Gibbons H.S."/>
            <person name="Broomall S.M."/>
            <person name="McNew L.A."/>
            <person name="Daligault H."/>
            <person name="Chapman C."/>
            <person name="Bruce D."/>
            <person name="Karavis M."/>
            <person name="Krepps M."/>
            <person name="McGregor P.A."/>
            <person name="Hong C."/>
            <person name="Park K.H."/>
            <person name="Akmal A."/>
            <person name="Feldman A."/>
            <person name="Lin J.S."/>
            <person name="Chang W.E."/>
            <person name="Higgs B.W."/>
            <person name="Demirev P."/>
            <person name="Lindquist J."/>
            <person name="Liem A."/>
            <person name="Fochler E."/>
            <person name="Read T.D."/>
            <person name="Tapia R."/>
            <person name="Johnson S."/>
            <person name="Bishop-Lilly K.A."/>
            <person name="Detter C."/>
            <person name="Han C."/>
            <person name="Sozhamannan S."/>
            <person name="Rosenzweig C.N."/>
            <person name="Skowronski E.W."/>
        </authorList>
    </citation>
    <scope>NUCLEOTIDE SEQUENCE [LARGE SCALE GENOMIC DNA]</scope>
    <source>
        <strain evidence="4 5">GYP-17</strain>
    </source>
</reference>
<keyword evidence="2" id="KW-0227">DNA damage</keyword>
<dbReference type="AlphaFoldDB" id="A0A432WBT1"/>
<dbReference type="InterPro" id="IPR043502">
    <property type="entry name" value="DNA/RNA_pol_sf"/>
</dbReference>
<dbReference type="SUPFAM" id="SSF56672">
    <property type="entry name" value="DNA/RNA polymerases"/>
    <property type="match status" value="1"/>
</dbReference>
<dbReference type="Gene3D" id="3.40.1170.60">
    <property type="match status" value="1"/>
</dbReference>
<evidence type="ECO:0000259" key="3">
    <source>
        <dbReference type="Pfam" id="PF00817"/>
    </source>
</evidence>
<dbReference type="CDD" id="cd03468">
    <property type="entry name" value="PolY_like"/>
    <property type="match status" value="1"/>
</dbReference>